<dbReference type="GO" id="GO:0016832">
    <property type="term" value="F:aldehyde-lyase activity"/>
    <property type="evidence" value="ECO:0007669"/>
    <property type="project" value="TreeGrafter"/>
</dbReference>
<dbReference type="InterPro" id="IPR050251">
    <property type="entry name" value="HpcH-HpaI_aldolase"/>
</dbReference>
<sequence>MELPKNRFKQALAEGRQQLGTWSAIRDPAAIEMLAGCGFDWITLDCEHAPNDLDRILSLLQAMAPYDCAPVVRPSCLNAAEIKRLLDIGAQNILVPYVQNADEARAAAAAVAYPPEGIRGVAGITRASRFGTVPDYMTRARAEICLIVQIETRTALDNLEEIAAVPGIDALFIGPADLAACLGHSGDQRHPQVRTAITDAIMRICRAGKPAGFLSVDDEALAEVVAAGSTFTAIDIDIMMLQRTAKARLATLAHLRG</sequence>
<dbReference type="InterPro" id="IPR040442">
    <property type="entry name" value="Pyrv_kinase-like_dom_sf"/>
</dbReference>
<dbReference type="PANTHER" id="PTHR30502:SF0">
    <property type="entry name" value="PHOSPHOENOLPYRUVATE CARBOXYLASE FAMILY PROTEIN"/>
    <property type="match status" value="1"/>
</dbReference>
<comment type="catalytic activity">
    <reaction evidence="6">
        <text>D-glyceraldehyde + pyruvate = 2-dehydro-3-deoxy-L-galactonate</text>
        <dbReference type="Rhea" id="RHEA:80055"/>
        <dbReference type="ChEBI" id="CHEBI:15361"/>
        <dbReference type="ChEBI" id="CHEBI:17378"/>
        <dbReference type="ChEBI" id="CHEBI:75545"/>
    </reaction>
</comment>
<dbReference type="Proteomes" id="UP000634647">
    <property type="component" value="Unassembled WGS sequence"/>
</dbReference>
<comment type="caution">
    <text evidence="9">The sequence shown here is derived from an EMBL/GenBank/DDBJ whole genome shotgun (WGS) entry which is preliminary data.</text>
</comment>
<reference evidence="9" key="3">
    <citation type="submission" date="2023-06" db="EMBL/GenBank/DDBJ databases">
        <authorList>
            <person name="Sun Q."/>
            <person name="Zhou Y."/>
        </authorList>
    </citation>
    <scope>NUCLEOTIDE SEQUENCE</scope>
    <source>
        <strain evidence="9">CGMCC 1.10859</strain>
    </source>
</reference>
<comment type="cofactor">
    <cofactor evidence="1">
        <name>a divalent metal cation</name>
        <dbReference type="ChEBI" id="CHEBI:60240"/>
    </cofactor>
</comment>
<evidence type="ECO:0000256" key="2">
    <source>
        <dbReference type="ARBA" id="ARBA00005568"/>
    </source>
</evidence>
<dbReference type="Proteomes" id="UP000199541">
    <property type="component" value="Unassembled WGS sequence"/>
</dbReference>
<dbReference type="Pfam" id="PF03328">
    <property type="entry name" value="HpcH_HpaI"/>
    <property type="match status" value="1"/>
</dbReference>
<dbReference type="PANTHER" id="PTHR30502">
    <property type="entry name" value="2-KETO-3-DEOXY-L-RHAMNONATE ALDOLASE"/>
    <property type="match status" value="1"/>
</dbReference>
<evidence type="ECO:0000313" key="9">
    <source>
        <dbReference type="EMBL" id="GHE03718.1"/>
    </source>
</evidence>
<keyword evidence="3" id="KW-0479">Metal-binding</keyword>
<dbReference type="Gene3D" id="3.20.20.60">
    <property type="entry name" value="Phosphoenolpyruvate-binding domains"/>
    <property type="match status" value="1"/>
</dbReference>
<dbReference type="GO" id="GO:0005737">
    <property type="term" value="C:cytoplasm"/>
    <property type="evidence" value="ECO:0007669"/>
    <property type="project" value="TreeGrafter"/>
</dbReference>
<evidence type="ECO:0000313" key="11">
    <source>
        <dbReference type="Proteomes" id="UP000199541"/>
    </source>
</evidence>
<evidence type="ECO:0000256" key="3">
    <source>
        <dbReference type="ARBA" id="ARBA00022723"/>
    </source>
</evidence>
<dbReference type="EMBL" id="FNOB01000027">
    <property type="protein sequence ID" value="SDX73942.1"/>
    <property type="molecule type" value="Genomic_DNA"/>
</dbReference>
<organism evidence="9 12">
    <name type="scientific">Allgaiera indica</name>
    <dbReference type="NCBI Taxonomy" id="765699"/>
    <lineage>
        <taxon>Bacteria</taxon>
        <taxon>Pseudomonadati</taxon>
        <taxon>Pseudomonadota</taxon>
        <taxon>Alphaproteobacteria</taxon>
        <taxon>Rhodobacterales</taxon>
        <taxon>Paracoccaceae</taxon>
        <taxon>Allgaiera</taxon>
    </lineage>
</organism>
<protein>
    <recommendedName>
        <fullName evidence="7">Hydroxypyruvate/pyruvate aldolase</fullName>
    </recommendedName>
</protein>
<comment type="similarity">
    <text evidence="2">Belongs to the HpcH/HpaI aldolase family.</text>
</comment>
<dbReference type="EMBL" id="BNAB01000013">
    <property type="protein sequence ID" value="GHE03718.1"/>
    <property type="molecule type" value="Genomic_DNA"/>
</dbReference>
<dbReference type="GO" id="GO:0046872">
    <property type="term" value="F:metal ion binding"/>
    <property type="evidence" value="ECO:0007669"/>
    <property type="project" value="UniProtKB-KW"/>
</dbReference>
<proteinExistence type="inferred from homology"/>
<accession>A0AAN5A0L5</accession>
<evidence type="ECO:0000256" key="7">
    <source>
        <dbReference type="ARBA" id="ARBA00068169"/>
    </source>
</evidence>
<keyword evidence="11" id="KW-1185">Reference proteome</keyword>
<dbReference type="InterPro" id="IPR015813">
    <property type="entry name" value="Pyrv/PenolPyrv_kinase-like_dom"/>
</dbReference>
<gene>
    <name evidence="9" type="primary">hpaI1</name>
    <name evidence="9" type="ORF">GCM10008024_28190</name>
    <name evidence="10" type="ORF">SAMN05444006_12718</name>
</gene>
<evidence type="ECO:0000313" key="10">
    <source>
        <dbReference type="EMBL" id="SDX73942.1"/>
    </source>
</evidence>
<keyword evidence="4" id="KW-0456">Lyase</keyword>
<dbReference type="InterPro" id="IPR005000">
    <property type="entry name" value="Aldolase/citrate-lyase_domain"/>
</dbReference>
<evidence type="ECO:0000256" key="1">
    <source>
        <dbReference type="ARBA" id="ARBA00001968"/>
    </source>
</evidence>
<evidence type="ECO:0000256" key="4">
    <source>
        <dbReference type="ARBA" id="ARBA00023239"/>
    </source>
</evidence>
<feature type="domain" description="HpcH/HpaI aldolase/citrate lyase" evidence="8">
    <location>
        <begin position="18"/>
        <end position="241"/>
    </location>
</feature>
<evidence type="ECO:0000256" key="6">
    <source>
        <dbReference type="ARBA" id="ARBA00045074"/>
    </source>
</evidence>
<dbReference type="AlphaFoldDB" id="A0AAN5A0L5"/>
<evidence type="ECO:0000259" key="8">
    <source>
        <dbReference type="Pfam" id="PF03328"/>
    </source>
</evidence>
<evidence type="ECO:0000256" key="5">
    <source>
        <dbReference type="ARBA" id="ARBA00023317"/>
    </source>
</evidence>
<dbReference type="FunFam" id="3.20.20.60:FF:000004">
    <property type="entry name" value="5-keto-4-deoxy-D-glucarate aldolase"/>
    <property type="match status" value="1"/>
</dbReference>
<reference evidence="9" key="1">
    <citation type="journal article" date="2014" name="Int. J. Syst. Evol. Microbiol.">
        <title>Complete genome sequence of Corynebacterium casei LMG S-19264T (=DSM 44701T), isolated from a smear-ripened cheese.</title>
        <authorList>
            <consortium name="US DOE Joint Genome Institute (JGI-PGF)"/>
            <person name="Walter F."/>
            <person name="Albersmeier A."/>
            <person name="Kalinowski J."/>
            <person name="Ruckert C."/>
        </authorList>
    </citation>
    <scope>NUCLEOTIDE SEQUENCE</scope>
    <source>
        <strain evidence="9">CGMCC 1.10859</strain>
    </source>
</reference>
<dbReference type="RefSeq" id="WP_035839918.1">
    <property type="nucleotide sequence ID" value="NZ_BNAB01000013.1"/>
</dbReference>
<name>A0AAN5A0L5_9RHOB</name>
<reference evidence="10 11" key="2">
    <citation type="submission" date="2016-10" db="EMBL/GenBank/DDBJ databases">
        <authorList>
            <person name="Varghese N."/>
            <person name="Submissions S."/>
        </authorList>
    </citation>
    <scope>NUCLEOTIDE SEQUENCE [LARGE SCALE GENOMIC DNA]</scope>
    <source>
        <strain evidence="10 11">DSM 24802</strain>
    </source>
</reference>
<evidence type="ECO:0000313" key="12">
    <source>
        <dbReference type="Proteomes" id="UP000634647"/>
    </source>
</evidence>
<dbReference type="SUPFAM" id="SSF51621">
    <property type="entry name" value="Phosphoenolpyruvate/pyruvate domain"/>
    <property type="match status" value="1"/>
</dbReference>
<keyword evidence="5" id="KW-0670">Pyruvate</keyword>